<dbReference type="RefSeq" id="WP_169362699.1">
    <property type="nucleotide sequence ID" value="NZ_JAAVJL010000001.1"/>
</dbReference>
<protein>
    <submittedName>
        <fullName evidence="2">Uncharacterized protein</fullName>
    </submittedName>
</protein>
<evidence type="ECO:0000313" key="5">
    <source>
        <dbReference type="Proteomes" id="UP000738376"/>
    </source>
</evidence>
<evidence type="ECO:0000313" key="2">
    <source>
        <dbReference type="EMBL" id="NMF58040.1"/>
    </source>
</evidence>
<gene>
    <name evidence="1" type="ORF">HC246_06655</name>
    <name evidence="2" type="ORF">HC246_08390</name>
    <name evidence="3" type="ORF">HC246_10390</name>
    <name evidence="4" type="ORF">HC246_19070</name>
</gene>
<dbReference type="EMBL" id="JAAVJL010000001">
    <property type="protein sequence ID" value="NMF57703.1"/>
    <property type="molecule type" value="Genomic_DNA"/>
</dbReference>
<comment type="caution">
    <text evidence="2">The sequence shown here is derived from an EMBL/GenBank/DDBJ whole genome shotgun (WGS) entry which is preliminary data.</text>
</comment>
<keyword evidence="5" id="KW-1185">Reference proteome</keyword>
<evidence type="ECO:0000313" key="3">
    <source>
        <dbReference type="EMBL" id="NMF58418.1"/>
    </source>
</evidence>
<accession>A0ABX1LPI2</accession>
<sequence length="121" mass="13885">MPIQDLIAIATFAIAVLSVVYAFGERDARLAALEKDTNNLGKKLETEFDSVSDTLSAHDHRLDELSKFYVRVDERVAQLQRKVLGEEETERLRGLLTQPIQEKHYSTIDERWYSENSGIEM</sequence>
<reference evidence="2 5" key="1">
    <citation type="submission" date="2020-03" db="EMBL/GenBank/DDBJ databases">
        <title>Draft Genome Sequence of 2-Methylisoborneol Producing Pseudanabaena yagii Strain GIHE-NHR1 Isolated from North Han River in South Korea.</title>
        <authorList>
            <person name="Jeong J."/>
        </authorList>
    </citation>
    <scope>NUCLEOTIDE SEQUENCE [LARGE SCALE GENOMIC DNA]</scope>
    <source>
        <strain evidence="2 5">GIHE-NHR1</strain>
    </source>
</reference>
<dbReference type="EMBL" id="JAAVJL010000002">
    <property type="protein sequence ID" value="NMF60066.1"/>
    <property type="molecule type" value="Genomic_DNA"/>
</dbReference>
<organism evidence="2 5">
    <name type="scientific">Pseudanabaena yagii GIHE-NHR1</name>
    <dbReference type="NCBI Taxonomy" id="2722753"/>
    <lineage>
        <taxon>Bacteria</taxon>
        <taxon>Bacillati</taxon>
        <taxon>Cyanobacteriota</taxon>
        <taxon>Cyanophyceae</taxon>
        <taxon>Pseudanabaenales</taxon>
        <taxon>Pseudanabaenaceae</taxon>
        <taxon>Pseudanabaena</taxon>
        <taxon>Pseudanabaena yagii</taxon>
    </lineage>
</organism>
<name>A0ABX1LPI2_9CYAN</name>
<dbReference type="Proteomes" id="UP000738376">
    <property type="component" value="Unassembled WGS sequence"/>
</dbReference>
<evidence type="ECO:0000313" key="1">
    <source>
        <dbReference type="EMBL" id="NMF57703.1"/>
    </source>
</evidence>
<dbReference type="EMBL" id="JAAVJL010000001">
    <property type="protein sequence ID" value="NMF58418.1"/>
    <property type="molecule type" value="Genomic_DNA"/>
</dbReference>
<proteinExistence type="predicted"/>
<evidence type="ECO:0000313" key="4">
    <source>
        <dbReference type="EMBL" id="NMF60066.1"/>
    </source>
</evidence>
<dbReference type="EMBL" id="JAAVJL010000001">
    <property type="protein sequence ID" value="NMF58040.1"/>
    <property type="molecule type" value="Genomic_DNA"/>
</dbReference>